<dbReference type="SMART" id="SM00364">
    <property type="entry name" value="LRR_BAC"/>
    <property type="match status" value="7"/>
</dbReference>
<name>A0A0A0KQ50_CUCSA</name>
<dbReference type="GO" id="GO:0035556">
    <property type="term" value="P:intracellular signal transduction"/>
    <property type="evidence" value="ECO:0000318"/>
    <property type="project" value="GO_Central"/>
</dbReference>
<accession>A0A0A0KQ50</accession>
<dbReference type="SMART" id="SM00369">
    <property type="entry name" value="LRR_TYP"/>
    <property type="match status" value="6"/>
</dbReference>
<evidence type="ECO:0000313" key="6">
    <source>
        <dbReference type="Proteomes" id="UP000029981"/>
    </source>
</evidence>
<dbReference type="EMBL" id="CM002926">
    <property type="protein sequence ID" value="KGN51753.1"/>
    <property type="molecule type" value="Genomic_DNA"/>
</dbReference>
<dbReference type="PROSITE" id="PS51450">
    <property type="entry name" value="LRR"/>
    <property type="match status" value="2"/>
</dbReference>
<evidence type="ECO:0000256" key="3">
    <source>
        <dbReference type="ARBA" id="ARBA00023786"/>
    </source>
</evidence>
<comment type="function">
    <text evidence="4">Leucine-rich repeat protein that likely mediates protein interactions, possibly in the context of signal transduction.</text>
</comment>
<dbReference type="Pfam" id="PF13855">
    <property type="entry name" value="LRR_8"/>
    <property type="match status" value="2"/>
</dbReference>
<dbReference type="FunFam" id="3.80.10.10:FF:000405">
    <property type="entry name" value="Plant intracellular Ras-group-related LRR protein 4"/>
    <property type="match status" value="1"/>
</dbReference>
<evidence type="ECO:0000256" key="2">
    <source>
        <dbReference type="ARBA" id="ARBA00022737"/>
    </source>
</evidence>
<reference evidence="5 6" key="3">
    <citation type="journal article" date="2010" name="BMC Genomics">
        <title>Transcriptome sequencing and comparative analysis of cucumber flowers with different sex types.</title>
        <authorList>
            <person name="Guo S."/>
            <person name="Zheng Y."/>
            <person name="Joung J.G."/>
            <person name="Liu S."/>
            <person name="Zhang Z."/>
            <person name="Crasta O.R."/>
            <person name="Sobral B.W."/>
            <person name="Xu Y."/>
            <person name="Huang S."/>
            <person name="Fei Z."/>
        </authorList>
    </citation>
    <scope>NUCLEOTIDE SEQUENCE [LARGE SCALE GENOMIC DNA]</scope>
    <source>
        <strain evidence="6">cv. 9930</strain>
    </source>
</reference>
<organism evidence="5 6">
    <name type="scientific">Cucumis sativus</name>
    <name type="common">Cucumber</name>
    <dbReference type="NCBI Taxonomy" id="3659"/>
    <lineage>
        <taxon>Eukaryota</taxon>
        <taxon>Viridiplantae</taxon>
        <taxon>Streptophyta</taxon>
        <taxon>Embryophyta</taxon>
        <taxon>Tracheophyta</taxon>
        <taxon>Spermatophyta</taxon>
        <taxon>Magnoliopsida</taxon>
        <taxon>eudicotyledons</taxon>
        <taxon>Gunneridae</taxon>
        <taxon>Pentapetalae</taxon>
        <taxon>rosids</taxon>
        <taxon>fabids</taxon>
        <taxon>Cucurbitales</taxon>
        <taxon>Cucurbitaceae</taxon>
        <taxon>Benincaseae</taxon>
        <taxon>Cucumis</taxon>
    </lineage>
</organism>
<dbReference type="GO" id="GO:0055046">
    <property type="term" value="P:microgametogenesis"/>
    <property type="evidence" value="ECO:0000318"/>
    <property type="project" value="GO_Central"/>
</dbReference>
<dbReference type="SUPFAM" id="SSF52058">
    <property type="entry name" value="L domain-like"/>
    <property type="match status" value="1"/>
</dbReference>
<keyword evidence="6" id="KW-1185">Reference proteome</keyword>
<dbReference type="InterPro" id="IPR050715">
    <property type="entry name" value="LRR-SigEffector_domain"/>
</dbReference>
<comment type="similarity">
    <text evidence="3">Belongs to the SHOC2 family.</text>
</comment>
<keyword evidence="1" id="KW-0433">Leucine-rich repeat</keyword>
<dbReference type="AlphaFoldDB" id="A0A0A0KQ50"/>
<dbReference type="Gene3D" id="3.80.10.10">
    <property type="entry name" value="Ribonuclease Inhibitor"/>
    <property type="match status" value="1"/>
</dbReference>
<keyword evidence="2" id="KW-0677">Repeat</keyword>
<dbReference type="Gramene" id="KGN51753">
    <property type="protein sequence ID" value="KGN51753"/>
    <property type="gene ID" value="Csa_5G598610"/>
</dbReference>
<reference evidence="5 6" key="1">
    <citation type="journal article" date="2009" name="Nat. Genet.">
        <title>The genome of the cucumber, Cucumis sativus L.</title>
        <authorList>
            <person name="Huang S."/>
            <person name="Li R."/>
            <person name="Zhang Z."/>
            <person name="Li L."/>
            <person name="Gu X."/>
            <person name="Fan W."/>
            <person name="Lucas W.J."/>
            <person name="Wang X."/>
            <person name="Xie B."/>
            <person name="Ni P."/>
            <person name="Ren Y."/>
            <person name="Zhu H."/>
            <person name="Li J."/>
            <person name="Lin K."/>
            <person name="Jin W."/>
            <person name="Fei Z."/>
            <person name="Li G."/>
            <person name="Staub J."/>
            <person name="Kilian A."/>
            <person name="van der Vossen E.A."/>
            <person name="Wu Y."/>
            <person name="Guo J."/>
            <person name="He J."/>
            <person name="Jia Z."/>
            <person name="Ren Y."/>
            <person name="Tian G."/>
            <person name="Lu Y."/>
            <person name="Ruan J."/>
            <person name="Qian W."/>
            <person name="Wang M."/>
            <person name="Huang Q."/>
            <person name="Li B."/>
            <person name="Xuan Z."/>
            <person name="Cao J."/>
            <person name="Asan"/>
            <person name="Wu Z."/>
            <person name="Zhang J."/>
            <person name="Cai Q."/>
            <person name="Bai Y."/>
            <person name="Zhao B."/>
            <person name="Han Y."/>
            <person name="Li Y."/>
            <person name="Li X."/>
            <person name="Wang S."/>
            <person name="Shi Q."/>
            <person name="Liu S."/>
            <person name="Cho W.K."/>
            <person name="Kim J.Y."/>
            <person name="Xu Y."/>
            <person name="Heller-Uszynska K."/>
            <person name="Miao H."/>
            <person name="Cheng Z."/>
            <person name="Zhang S."/>
            <person name="Wu J."/>
            <person name="Yang Y."/>
            <person name="Kang H."/>
            <person name="Li M."/>
            <person name="Liang H."/>
            <person name="Ren X."/>
            <person name="Shi Z."/>
            <person name="Wen M."/>
            <person name="Jian M."/>
            <person name="Yang H."/>
            <person name="Zhang G."/>
            <person name="Yang Z."/>
            <person name="Chen R."/>
            <person name="Liu S."/>
            <person name="Li J."/>
            <person name="Ma L."/>
            <person name="Liu H."/>
            <person name="Zhou Y."/>
            <person name="Zhao J."/>
            <person name="Fang X."/>
            <person name="Li G."/>
            <person name="Fang L."/>
            <person name="Li Y."/>
            <person name="Liu D."/>
            <person name="Zheng H."/>
            <person name="Zhang Y."/>
            <person name="Qin N."/>
            <person name="Li Z."/>
            <person name="Yang G."/>
            <person name="Yang S."/>
            <person name="Bolund L."/>
            <person name="Kristiansen K."/>
            <person name="Zheng H."/>
            <person name="Li S."/>
            <person name="Zhang X."/>
            <person name="Yang H."/>
            <person name="Wang J."/>
            <person name="Sun R."/>
            <person name="Zhang B."/>
            <person name="Jiang S."/>
            <person name="Wang J."/>
            <person name="Du Y."/>
            <person name="Li S."/>
        </authorList>
    </citation>
    <scope>NUCLEOTIDE SEQUENCE [LARGE SCALE GENOMIC DNA]</scope>
    <source>
        <strain evidence="6">cv. 9930</strain>
    </source>
</reference>
<sequence length="501" mass="55824">MDSEAGSIFEHFPILCYVLSQLDPIPGKSSPQLPFETKESVLAKLSHLNNPKVLASIIQVIPNNLTHTLSALISLGPRPDSSAVAAACDRIIEIQSTLQKNLQEIEDEAGHGGFEAEDRVEREKKLRRAAEKETEIYKAVARLEEMHEGYEKQLIAVQDRVVEVYESAVAELDKGTNLDVNEEVIRILKEAASGVVEKVDLFGQQIRFLPEEFGKLRRLIDLNLSHNQLEVLPDSIAGLQKLQRLDISSNLLESLPDSIGVLINLKVVIVSGNKLKVLPETITGCSSLVELDASFNNLQGLPINIGYGLVNLERLSIQLNKICYFPTSICQLRSLKYFDAHFNQLHALPPAIGRLTSLEVLNLSGNFNNLTEVPESMSDLCNLKELDLSDNQIKALPDRFGRLEKLLRLNMDQNPLVIPPMEIVDKGAQAVKDFMDMRWADLVAEKQKSMHEANMAEKQSGWLTWGSSMLANVTSGVVQTISDYTGGRNENPKDPWLYQQL</sequence>
<dbReference type="Proteomes" id="UP000029981">
    <property type="component" value="Chromosome 5"/>
</dbReference>
<dbReference type="PANTHER" id="PTHR45752">
    <property type="entry name" value="LEUCINE-RICH REPEAT-CONTAINING"/>
    <property type="match status" value="1"/>
</dbReference>
<dbReference type="InterPro" id="IPR032675">
    <property type="entry name" value="LRR_dom_sf"/>
</dbReference>
<proteinExistence type="inferred from homology"/>
<reference evidence="5 6" key="2">
    <citation type="journal article" date="2009" name="PLoS ONE">
        <title>An integrated genetic and cytogenetic map of the cucumber genome.</title>
        <authorList>
            <person name="Ren Y."/>
            <person name="Zhang Z."/>
            <person name="Liu J."/>
            <person name="Staub J.E."/>
            <person name="Han Y."/>
            <person name="Cheng Z."/>
            <person name="Li X."/>
            <person name="Lu J."/>
            <person name="Miao H."/>
            <person name="Kang H."/>
            <person name="Xie B."/>
            <person name="Gu X."/>
            <person name="Wang X."/>
            <person name="Du Y."/>
            <person name="Jin W."/>
            <person name="Huang S."/>
        </authorList>
    </citation>
    <scope>NUCLEOTIDE SEQUENCE [LARGE SCALE GENOMIC DNA]</scope>
    <source>
        <strain evidence="6">cv. 9930</strain>
    </source>
</reference>
<dbReference type="eggNOG" id="KOG0619">
    <property type="taxonomic scope" value="Eukaryota"/>
</dbReference>
<protein>
    <recommendedName>
        <fullName evidence="7">Plant intracellular Ras-group-related LRR protein 3</fullName>
    </recommendedName>
</protein>
<dbReference type="STRING" id="3659.A0A0A0KQ50"/>
<evidence type="ECO:0000256" key="1">
    <source>
        <dbReference type="ARBA" id="ARBA00022614"/>
    </source>
</evidence>
<dbReference type="InterPro" id="IPR001611">
    <property type="entry name" value="Leu-rich_rpt"/>
</dbReference>
<dbReference type="PANTHER" id="PTHR45752:SF63">
    <property type="entry name" value="PLANT INTRACELLULAR RAS-GROUP-RELATED LRR PROTEIN 3"/>
    <property type="match status" value="1"/>
</dbReference>
<evidence type="ECO:0000313" key="5">
    <source>
        <dbReference type="EMBL" id="KGN51753.1"/>
    </source>
</evidence>
<dbReference type="InterPro" id="IPR003591">
    <property type="entry name" value="Leu-rich_rpt_typical-subtyp"/>
</dbReference>
<gene>
    <name evidence="5" type="ORF">Csa_5G598610</name>
</gene>
<evidence type="ECO:0008006" key="7">
    <source>
        <dbReference type="Google" id="ProtNLM"/>
    </source>
</evidence>
<dbReference type="KEGG" id="csv:101221821"/>
<dbReference type="OrthoDB" id="1668230at2759"/>
<reference evidence="5 6" key="4">
    <citation type="journal article" date="2011" name="BMC Genomics">
        <title>RNA-Seq improves annotation of protein-coding genes in the cucumber genome.</title>
        <authorList>
            <person name="Li Z."/>
            <person name="Zhang Z."/>
            <person name="Yan P."/>
            <person name="Huang S."/>
            <person name="Fei Z."/>
            <person name="Lin K."/>
        </authorList>
    </citation>
    <scope>NUCLEOTIDE SEQUENCE [LARGE SCALE GENOMIC DNA]</scope>
    <source>
        <strain evidence="6">cv. 9930</strain>
    </source>
</reference>
<dbReference type="OMA" id="YFPNSIC"/>
<evidence type="ECO:0000256" key="4">
    <source>
        <dbReference type="ARBA" id="ARBA00037519"/>
    </source>
</evidence>